<dbReference type="InterPro" id="IPR043132">
    <property type="entry name" value="BCAT-like_C"/>
</dbReference>
<dbReference type="Gene3D" id="3.30.470.10">
    <property type="match status" value="1"/>
</dbReference>
<dbReference type="InterPro" id="IPR018300">
    <property type="entry name" value="Aminotrans_IV_CS"/>
</dbReference>
<evidence type="ECO:0000313" key="6">
    <source>
        <dbReference type="EMBL" id="SUZ56976.1"/>
    </source>
</evidence>
<dbReference type="CDD" id="cd01557">
    <property type="entry name" value="BCAT_beta_family"/>
    <property type="match status" value="1"/>
</dbReference>
<dbReference type="PROSITE" id="PS00770">
    <property type="entry name" value="AA_TRANSFER_CLASS_4"/>
    <property type="match status" value="1"/>
</dbReference>
<organism evidence="6">
    <name type="scientific">marine metagenome</name>
    <dbReference type="NCBI Taxonomy" id="408172"/>
    <lineage>
        <taxon>unclassified sequences</taxon>
        <taxon>metagenomes</taxon>
        <taxon>ecological metagenomes</taxon>
    </lineage>
</organism>
<dbReference type="InterPro" id="IPR033939">
    <property type="entry name" value="BCAT_family"/>
</dbReference>
<dbReference type="GO" id="GO:0004084">
    <property type="term" value="F:branched-chain-amino-acid transaminase activity"/>
    <property type="evidence" value="ECO:0007669"/>
    <property type="project" value="InterPro"/>
</dbReference>
<evidence type="ECO:0000256" key="2">
    <source>
        <dbReference type="ARBA" id="ARBA00009320"/>
    </source>
</evidence>
<dbReference type="InterPro" id="IPR001544">
    <property type="entry name" value="Aminotrans_IV"/>
</dbReference>
<dbReference type="InterPro" id="IPR005786">
    <property type="entry name" value="B_amino_transII"/>
</dbReference>
<dbReference type="PANTHER" id="PTHR42825:SF2">
    <property type="entry name" value="BRANCHED-CHAIN-AMINO-ACID AMINOTRANSFERASE 3, CHLOROPLASTIC-RELATED"/>
    <property type="match status" value="1"/>
</dbReference>
<dbReference type="InterPro" id="IPR036038">
    <property type="entry name" value="Aminotransferase-like"/>
</dbReference>
<dbReference type="GO" id="GO:0009081">
    <property type="term" value="P:branched-chain amino acid metabolic process"/>
    <property type="evidence" value="ECO:0007669"/>
    <property type="project" value="InterPro"/>
</dbReference>
<accession>A0A381NQV2</accession>
<evidence type="ECO:0000256" key="3">
    <source>
        <dbReference type="ARBA" id="ARBA00022576"/>
    </source>
</evidence>
<feature type="non-terminal residue" evidence="6">
    <location>
        <position position="1"/>
    </location>
</feature>
<keyword evidence="5" id="KW-0663">Pyridoxal phosphate</keyword>
<dbReference type="AlphaFoldDB" id="A0A381NQV2"/>
<reference evidence="6" key="1">
    <citation type="submission" date="2018-05" db="EMBL/GenBank/DDBJ databases">
        <authorList>
            <person name="Lanie J.A."/>
            <person name="Ng W.-L."/>
            <person name="Kazmierczak K.M."/>
            <person name="Andrzejewski T.M."/>
            <person name="Davidsen T.M."/>
            <person name="Wayne K.J."/>
            <person name="Tettelin H."/>
            <person name="Glass J.I."/>
            <person name="Rusch D."/>
            <person name="Podicherti R."/>
            <person name="Tsui H.-C.T."/>
            <person name="Winkler M.E."/>
        </authorList>
    </citation>
    <scope>NUCLEOTIDE SEQUENCE</scope>
</reference>
<evidence type="ECO:0008006" key="7">
    <source>
        <dbReference type="Google" id="ProtNLM"/>
    </source>
</evidence>
<comment type="cofactor">
    <cofactor evidence="1">
        <name>pyridoxal 5'-phosphate</name>
        <dbReference type="ChEBI" id="CHEBI:597326"/>
    </cofactor>
</comment>
<gene>
    <name evidence="6" type="ORF">METZ01_LOCUS9830</name>
</gene>
<evidence type="ECO:0000256" key="5">
    <source>
        <dbReference type="ARBA" id="ARBA00022898"/>
    </source>
</evidence>
<dbReference type="InterPro" id="IPR043131">
    <property type="entry name" value="BCAT-like_N"/>
</dbReference>
<comment type="similarity">
    <text evidence="2">Belongs to the class-IV pyridoxal-phosphate-dependent aminotransferase family.</text>
</comment>
<keyword evidence="3" id="KW-0032">Aminotransferase</keyword>
<proteinExistence type="inferred from homology"/>
<dbReference type="NCBIfam" id="NF009897">
    <property type="entry name" value="PRK13357.1"/>
    <property type="match status" value="1"/>
</dbReference>
<evidence type="ECO:0000256" key="4">
    <source>
        <dbReference type="ARBA" id="ARBA00022679"/>
    </source>
</evidence>
<name>A0A381NQV2_9ZZZZ</name>
<keyword evidence="4" id="KW-0808">Transferase</keyword>
<protein>
    <recommendedName>
        <fullName evidence="7">Branched-chain-amino-acid transaminase</fullName>
    </recommendedName>
</protein>
<dbReference type="EMBL" id="UINC01000533">
    <property type="protein sequence ID" value="SUZ56976.1"/>
    <property type="molecule type" value="Genomic_DNA"/>
</dbReference>
<evidence type="ECO:0000256" key="1">
    <source>
        <dbReference type="ARBA" id="ARBA00001933"/>
    </source>
</evidence>
<dbReference type="SUPFAM" id="SSF56752">
    <property type="entry name" value="D-aminoacid aminotransferase-like PLP-dependent enzymes"/>
    <property type="match status" value="1"/>
</dbReference>
<dbReference type="PANTHER" id="PTHR42825">
    <property type="entry name" value="AMINO ACID AMINOTRANSFERASE"/>
    <property type="match status" value="1"/>
</dbReference>
<dbReference type="NCBIfam" id="TIGR01123">
    <property type="entry name" value="ilvE_II"/>
    <property type="match status" value="1"/>
</dbReference>
<sequence length="327" mass="35719">VVATKSMFHAICTEDGQWSNGELIPYGPIQLSPAAGVLNYGQGVFEGMKASRTARENVVLFRPDMNAKRMARSSRRLCIPEMQKSFFLRAVTATVKDNLDYIPPCGKGSLYVRPIVWGTAPVLGVRPVSEYTFMVFVSPVGPYFKGGVKPLNLKVTTAYHRAAPKGIGNAKAIGNYSASLYPLMEAKSQGYDEVIYLDAKHENRIEEVGSANVFIVKDNVLKTPKLDGSILPGVTRDSTITIAKKIHNHDVLETEITIDEILHADEVFCTGTAVVVTPVGTITHQGEKIVIRDGNMGPCTQRLRETLVGIQLQEIDDPFGWAIAVNG</sequence>
<dbReference type="Pfam" id="PF01063">
    <property type="entry name" value="Aminotran_4"/>
    <property type="match status" value="1"/>
</dbReference>
<dbReference type="Gene3D" id="3.20.10.10">
    <property type="entry name" value="D-amino Acid Aminotransferase, subunit A, domain 2"/>
    <property type="match status" value="1"/>
</dbReference>
<dbReference type="PIRSF" id="PIRSF006468">
    <property type="entry name" value="BCAT1"/>
    <property type="match status" value="1"/>
</dbReference>